<organism evidence="2 3">
    <name type="scientific">Nesterenkonia halobia</name>
    <dbReference type="NCBI Taxonomy" id="37922"/>
    <lineage>
        <taxon>Bacteria</taxon>
        <taxon>Bacillati</taxon>
        <taxon>Actinomycetota</taxon>
        <taxon>Actinomycetes</taxon>
        <taxon>Micrococcales</taxon>
        <taxon>Micrococcaceae</taxon>
        <taxon>Nesterenkonia</taxon>
    </lineage>
</organism>
<evidence type="ECO:0000313" key="2">
    <source>
        <dbReference type="EMBL" id="GAA3280225.1"/>
    </source>
</evidence>
<dbReference type="EMBL" id="BAAAYG010000002">
    <property type="protein sequence ID" value="GAA3280225.1"/>
    <property type="molecule type" value="Genomic_DNA"/>
</dbReference>
<name>A0ABP6RB07_9MICC</name>
<dbReference type="InterPro" id="IPR035931">
    <property type="entry name" value="YlxR-like_sf"/>
</dbReference>
<protein>
    <recommendedName>
        <fullName evidence="1">YlxR domain-containing protein</fullName>
    </recommendedName>
</protein>
<dbReference type="Gene3D" id="3.30.1230.10">
    <property type="entry name" value="YlxR-like"/>
    <property type="match status" value="1"/>
</dbReference>
<dbReference type="InterPro" id="IPR007393">
    <property type="entry name" value="YlxR_dom"/>
</dbReference>
<accession>A0ABP6RB07</accession>
<proteinExistence type="predicted"/>
<feature type="domain" description="YlxR" evidence="1">
    <location>
        <begin position="25"/>
        <end position="67"/>
    </location>
</feature>
<gene>
    <name evidence="2" type="ORF">GCM10020260_04200</name>
</gene>
<dbReference type="Pfam" id="PF04296">
    <property type="entry name" value="YlxR"/>
    <property type="match status" value="1"/>
</dbReference>
<reference evidence="3" key="1">
    <citation type="journal article" date="2019" name="Int. J. Syst. Evol. Microbiol.">
        <title>The Global Catalogue of Microorganisms (GCM) 10K type strain sequencing project: providing services to taxonomists for standard genome sequencing and annotation.</title>
        <authorList>
            <consortium name="The Broad Institute Genomics Platform"/>
            <consortium name="The Broad Institute Genome Sequencing Center for Infectious Disease"/>
            <person name="Wu L."/>
            <person name="Ma J."/>
        </authorList>
    </citation>
    <scope>NUCLEOTIDE SEQUENCE [LARGE SCALE GENOMIC DNA]</scope>
    <source>
        <strain evidence="3">JCM 11483</strain>
    </source>
</reference>
<sequence>MRLVLAPEQVRTDDGEAVAGGPTAPEVVVDAARRLPGRGAWLHPERGCFETAMRRKAFHRAFRRPVSVAGLDLETIEAAARGTMSLHTPDESGFREMDTR</sequence>
<comment type="caution">
    <text evidence="2">The sequence shown here is derived from an EMBL/GenBank/DDBJ whole genome shotgun (WGS) entry which is preliminary data.</text>
</comment>
<evidence type="ECO:0000259" key="1">
    <source>
        <dbReference type="Pfam" id="PF04296"/>
    </source>
</evidence>
<dbReference type="SUPFAM" id="SSF64376">
    <property type="entry name" value="YlxR-like"/>
    <property type="match status" value="1"/>
</dbReference>
<keyword evidence="3" id="KW-1185">Reference proteome</keyword>
<evidence type="ECO:0000313" key="3">
    <source>
        <dbReference type="Proteomes" id="UP001501736"/>
    </source>
</evidence>
<dbReference type="Proteomes" id="UP001501736">
    <property type="component" value="Unassembled WGS sequence"/>
</dbReference>